<dbReference type="Proteomes" id="UP000619293">
    <property type="component" value="Unassembled WGS sequence"/>
</dbReference>
<reference evidence="1 2" key="1">
    <citation type="submission" date="2021-01" db="EMBL/GenBank/DDBJ databases">
        <title>Whole genome shotgun sequence of Catellatospora chokoriensis NBRC 107358.</title>
        <authorList>
            <person name="Komaki H."/>
            <person name="Tamura T."/>
        </authorList>
    </citation>
    <scope>NUCLEOTIDE SEQUENCE [LARGE SCALE GENOMIC DNA]</scope>
    <source>
        <strain evidence="1 2">NBRC 107358</strain>
    </source>
</reference>
<dbReference type="SUPFAM" id="SSF50969">
    <property type="entry name" value="YVTN repeat-like/Quinoprotein amine dehydrogenase"/>
    <property type="match status" value="1"/>
</dbReference>
<dbReference type="AlphaFoldDB" id="A0A8J3NTA5"/>
<gene>
    <name evidence="1" type="ORF">Cch02nite_52260</name>
</gene>
<accession>A0A8J3NTA5</accession>
<proteinExistence type="predicted"/>
<evidence type="ECO:0000313" key="1">
    <source>
        <dbReference type="EMBL" id="GIF91782.1"/>
    </source>
</evidence>
<dbReference type="InterPro" id="IPR008972">
    <property type="entry name" value="Cupredoxin"/>
</dbReference>
<name>A0A8J3NTA5_9ACTN</name>
<dbReference type="Gene3D" id="2.130.10.10">
    <property type="entry name" value="YVTN repeat-like/Quinoprotein amine dehydrogenase"/>
    <property type="match status" value="2"/>
</dbReference>
<dbReference type="InterPro" id="IPR051200">
    <property type="entry name" value="Host-pathogen_enzymatic-act"/>
</dbReference>
<evidence type="ECO:0008006" key="3">
    <source>
        <dbReference type="Google" id="ProtNLM"/>
    </source>
</evidence>
<dbReference type="InterPro" id="IPR011044">
    <property type="entry name" value="Quino_amine_DH_bsu"/>
</dbReference>
<dbReference type="SUPFAM" id="SSF49503">
    <property type="entry name" value="Cupredoxins"/>
    <property type="match status" value="1"/>
</dbReference>
<dbReference type="PANTHER" id="PTHR47197:SF3">
    <property type="entry name" value="DIHYDRO-HEME D1 DEHYDROGENASE"/>
    <property type="match status" value="1"/>
</dbReference>
<evidence type="ECO:0000313" key="2">
    <source>
        <dbReference type="Proteomes" id="UP000619293"/>
    </source>
</evidence>
<keyword evidence="2" id="KW-1185">Reference proteome</keyword>
<dbReference type="InterPro" id="IPR015943">
    <property type="entry name" value="WD40/YVTN_repeat-like_dom_sf"/>
</dbReference>
<sequence length="771" mass="81438">MLVEDPPPDRRRIRRVRRRRLAIGTAVAVTLAFLGFSPVPSVASGAGAGPLPVQFKLTDNNGAWYDTGLTLFGTKSLGVAVLPRTGLSSLPLDVNALLNNTGAPALLQNLPLGTVLGILPGGSNPLVNLDKLTDAVNLSGGLLGFLNPNVQKAKQDINTLVAQLQNAPAGVPVDLSTLPVGVDLMNQLAALQSLSSPNLSLSPIAQFHVGAPDAASTHTVTSLIYPYGSQPIDQASAFAGDVSQQLTEPGLYAWACKVHPYMLGAVVVDDPLTPGLDFGKKLVVNARGGNLVVPSNANIIQQLVQKFFRITSPGNWQTFSNTVSNHWDPVYPPAPILMYDAAETPVLIPSLDAYYQSLFTEGVDLPALTQRPAVPGVGEVWIDAQMAMTAGKTKPGVATKIDVQNWTVARTVALPQINMNNPHNMWSDRNGNFIYQTEWFSDRLTVFDRRTGALVRTLQVGPDPSHVMTRVDTDQLHIAINGGNQVVEAAPGATGIDRRLMTQYAGEKPAHPHAHWMSADGRKMITPNVNNNDAALFQDLTQTSGNLTKGTTGQLPIATSMMPDSSKAYVANFLGQSVSCVSLDANACRSDAGTLVNNKIIDLWSTYDPVSGSSSGAFGGLPIQLPTSPDGQAVLVANTLTSNIAVIDPDTDKVVKYLPCDSGCHGINFGAKQGGGYYAYVSSKFANSVAVVDADPNGDGNPADAAIVGKFVLDQAPGTAKDDQVVAYNGMGGQGVFAYPIVYNGWVQNAPAEVAGLLTCRQLNPINPEAC</sequence>
<dbReference type="RefSeq" id="WP_203736419.1">
    <property type="nucleotide sequence ID" value="NZ_BAAALB010000003.1"/>
</dbReference>
<dbReference type="PANTHER" id="PTHR47197">
    <property type="entry name" value="PROTEIN NIRF"/>
    <property type="match status" value="1"/>
</dbReference>
<comment type="caution">
    <text evidence="1">The sequence shown here is derived from an EMBL/GenBank/DDBJ whole genome shotgun (WGS) entry which is preliminary data.</text>
</comment>
<protein>
    <recommendedName>
        <fullName evidence="3">DNA-binding beta-propeller fold protein YncE</fullName>
    </recommendedName>
</protein>
<dbReference type="EMBL" id="BONG01000036">
    <property type="protein sequence ID" value="GIF91782.1"/>
    <property type="molecule type" value="Genomic_DNA"/>
</dbReference>
<organism evidence="1 2">
    <name type="scientific">Catellatospora chokoriensis</name>
    <dbReference type="NCBI Taxonomy" id="310353"/>
    <lineage>
        <taxon>Bacteria</taxon>
        <taxon>Bacillati</taxon>
        <taxon>Actinomycetota</taxon>
        <taxon>Actinomycetes</taxon>
        <taxon>Micromonosporales</taxon>
        <taxon>Micromonosporaceae</taxon>
        <taxon>Catellatospora</taxon>
    </lineage>
</organism>